<reference evidence="10" key="1">
    <citation type="journal article" date="2014" name="Sci. Data">
        <title>Genomes of diverse isolates of the marine cyanobacterium Prochlorococcus.</title>
        <authorList>
            <person name="Biller S."/>
            <person name="Berube P."/>
            <person name="Thompson J."/>
            <person name="Kelly L."/>
            <person name="Roggensack S."/>
            <person name="Awad L."/>
            <person name="Roache-Johnson K."/>
            <person name="Ding H."/>
            <person name="Giovannoni S.J."/>
            <person name="Moore L.R."/>
            <person name="Chisholm S.W."/>
        </authorList>
    </citation>
    <scope>NUCLEOTIDE SEQUENCE [LARGE SCALE GENOMIC DNA]</scope>
    <source>
        <strain evidence="10">PAC1</strain>
    </source>
</reference>
<keyword evidence="4 9" id="KW-0489">Methyltransferase</keyword>
<evidence type="ECO:0000256" key="1">
    <source>
        <dbReference type="ARBA" id="ARBA00004953"/>
    </source>
</evidence>
<evidence type="ECO:0000256" key="2">
    <source>
        <dbReference type="ARBA" id="ARBA00005879"/>
    </source>
</evidence>
<evidence type="ECO:0000256" key="3">
    <source>
        <dbReference type="ARBA" id="ARBA00022573"/>
    </source>
</evidence>
<comment type="similarity">
    <text evidence="2 7">Belongs to the precorrin methyltransferase family.</text>
</comment>
<dbReference type="GO" id="GO:0009236">
    <property type="term" value="P:cobalamin biosynthetic process"/>
    <property type="evidence" value="ECO:0007669"/>
    <property type="project" value="UniProtKB-UniRule"/>
</dbReference>
<evidence type="ECO:0000313" key="9">
    <source>
        <dbReference type="EMBL" id="KGG19207.1"/>
    </source>
</evidence>
<keyword evidence="3" id="KW-0169">Cobalamin biosynthesis</keyword>
<dbReference type="InterPro" id="IPR012382">
    <property type="entry name" value="CobI/CbiL"/>
</dbReference>
<accession>A0A0A2C115</accession>
<dbReference type="Gene3D" id="3.30.950.10">
    <property type="entry name" value="Methyltransferase, Cobalt-precorrin-4 Transmethylase, Domain 2"/>
    <property type="match status" value="1"/>
</dbReference>
<comment type="caution">
    <text evidence="9">The sequence shown here is derived from an EMBL/GenBank/DDBJ whole genome shotgun (WGS) entry which is preliminary data.</text>
</comment>
<dbReference type="Pfam" id="PF00590">
    <property type="entry name" value="TP_methylase"/>
    <property type="match status" value="1"/>
</dbReference>
<proteinExistence type="inferred from homology"/>
<dbReference type="UniPathway" id="UPA00148"/>
<dbReference type="RefSeq" id="WP_036906724.1">
    <property type="nucleotide sequence ID" value="NZ_CP138967.1"/>
</dbReference>
<protein>
    <submittedName>
        <fullName evidence="9">Cobalt-precorrin-2 C20-methyltransferase</fullName>
        <ecNumber evidence="9">2.1.1.130</ecNumber>
    </submittedName>
</protein>
<dbReference type="GO" id="GO:0030788">
    <property type="term" value="F:precorrin-2 C20-methyltransferase activity"/>
    <property type="evidence" value="ECO:0007669"/>
    <property type="project" value="UniProtKB-EC"/>
</dbReference>
<dbReference type="InterPro" id="IPR035996">
    <property type="entry name" value="4pyrrol_Methylase_sf"/>
</dbReference>
<dbReference type="SUPFAM" id="SSF53790">
    <property type="entry name" value="Tetrapyrrole methylase"/>
    <property type="match status" value="1"/>
</dbReference>
<dbReference type="PIRSF" id="PIRSF036427">
    <property type="entry name" value="Precrrn-2_mtase"/>
    <property type="match status" value="1"/>
</dbReference>
<dbReference type="Proteomes" id="UP000030392">
    <property type="component" value="Unassembled WGS sequence"/>
</dbReference>
<evidence type="ECO:0000256" key="5">
    <source>
        <dbReference type="ARBA" id="ARBA00022679"/>
    </source>
</evidence>
<evidence type="ECO:0000313" key="10">
    <source>
        <dbReference type="Proteomes" id="UP000030392"/>
    </source>
</evidence>
<evidence type="ECO:0000259" key="8">
    <source>
        <dbReference type="Pfam" id="PF00590"/>
    </source>
</evidence>
<evidence type="ECO:0000256" key="4">
    <source>
        <dbReference type="ARBA" id="ARBA00022603"/>
    </source>
</evidence>
<feature type="domain" description="Tetrapyrrole methylase" evidence="8">
    <location>
        <begin position="4"/>
        <end position="216"/>
    </location>
</feature>
<dbReference type="InterPro" id="IPR006364">
    <property type="entry name" value="CobI/CbiL/CobIJ_dom"/>
</dbReference>
<gene>
    <name evidence="9" type="ORF">EV03_1585</name>
</gene>
<dbReference type="AlphaFoldDB" id="A0A0A2C115"/>
<organism evidence="9 10">
    <name type="scientific">Prochlorococcus marinus str. PAC1</name>
    <dbReference type="NCBI Taxonomy" id="59924"/>
    <lineage>
        <taxon>Bacteria</taxon>
        <taxon>Bacillati</taxon>
        <taxon>Cyanobacteriota</taxon>
        <taxon>Cyanophyceae</taxon>
        <taxon>Synechococcales</taxon>
        <taxon>Prochlorococcaceae</taxon>
        <taxon>Prochlorococcus</taxon>
    </lineage>
</organism>
<dbReference type="NCBIfam" id="TIGR01467">
    <property type="entry name" value="cobI_cbiL"/>
    <property type="match status" value="1"/>
</dbReference>
<dbReference type="InterPro" id="IPR014776">
    <property type="entry name" value="4pyrrole_Mease_sub2"/>
</dbReference>
<dbReference type="GO" id="GO:0032259">
    <property type="term" value="P:methylation"/>
    <property type="evidence" value="ECO:0007669"/>
    <property type="project" value="UniProtKB-KW"/>
</dbReference>
<dbReference type="InterPro" id="IPR014777">
    <property type="entry name" value="4pyrrole_Mease_sub1"/>
</dbReference>
<dbReference type="InterPro" id="IPR000878">
    <property type="entry name" value="4pyrrol_Mease"/>
</dbReference>
<sequence length="242" mass="26750">MKVLTIAGVGPGDPSLLTLAAVDAIQESTVVSYPVSTRGGDSLAEKIASKWITKDKKKLPLHFPMVDDQNTLKSAWRVAGKELMKMVDEGERVVFLAQGDISLFSTGSYLSKVLEKYHPECVVKLIPGVTSFSAAAAKSKLPLAFQEEELLILPTPDSYDELKFILSDASSKKRVVVLLKLGKKWEWVKLLLEELDLIKISIFAERIGFSDQKILSASDLPSGTRPYFSLLLIRQSWPLTMP</sequence>
<dbReference type="PANTHER" id="PTHR43467:SF2">
    <property type="entry name" value="COBALT-PRECORRIN-2 C(20)-METHYLTRANSFERASE"/>
    <property type="match status" value="1"/>
</dbReference>
<name>A0A0A2C115_PROMR</name>
<dbReference type="EC" id="2.1.1.130" evidence="9"/>
<evidence type="ECO:0000256" key="7">
    <source>
        <dbReference type="PIRNR" id="PIRNR036427"/>
    </source>
</evidence>
<dbReference type="EMBL" id="JNAX01000015">
    <property type="protein sequence ID" value="KGG19207.1"/>
    <property type="molecule type" value="Genomic_DNA"/>
</dbReference>
<dbReference type="PANTHER" id="PTHR43467">
    <property type="entry name" value="COBALT-PRECORRIN-2 C(20)-METHYLTRANSFERASE"/>
    <property type="match status" value="1"/>
</dbReference>
<keyword evidence="5 9" id="KW-0808">Transferase</keyword>
<comment type="pathway">
    <text evidence="1">Cofactor biosynthesis; adenosylcobalamin biosynthesis.</text>
</comment>
<dbReference type="Gene3D" id="3.40.1010.10">
    <property type="entry name" value="Cobalt-precorrin-4 Transmethylase, Domain 1"/>
    <property type="match status" value="1"/>
</dbReference>
<dbReference type="CDD" id="cd11645">
    <property type="entry name" value="Precorrin_2_C20_MT"/>
    <property type="match status" value="1"/>
</dbReference>
<evidence type="ECO:0000256" key="6">
    <source>
        <dbReference type="ARBA" id="ARBA00022691"/>
    </source>
</evidence>
<keyword evidence="6" id="KW-0949">S-adenosyl-L-methionine</keyword>